<accession>A0A9P8WFQ0</accession>
<dbReference type="Proteomes" id="UP000777438">
    <property type="component" value="Unassembled WGS sequence"/>
</dbReference>
<reference evidence="3 4" key="1">
    <citation type="journal article" date="2021" name="Nat. Commun.">
        <title>Genetic determinants of endophytism in the Arabidopsis root mycobiome.</title>
        <authorList>
            <person name="Mesny F."/>
            <person name="Miyauchi S."/>
            <person name="Thiergart T."/>
            <person name="Pickel B."/>
            <person name="Atanasova L."/>
            <person name="Karlsson M."/>
            <person name="Huettel B."/>
            <person name="Barry K.W."/>
            <person name="Haridas S."/>
            <person name="Chen C."/>
            <person name="Bauer D."/>
            <person name="Andreopoulos W."/>
            <person name="Pangilinan J."/>
            <person name="LaButti K."/>
            <person name="Riley R."/>
            <person name="Lipzen A."/>
            <person name="Clum A."/>
            <person name="Drula E."/>
            <person name="Henrissat B."/>
            <person name="Kohler A."/>
            <person name="Grigoriev I.V."/>
            <person name="Martin F.M."/>
            <person name="Hacquard S."/>
        </authorList>
    </citation>
    <scope>NUCLEOTIDE SEQUENCE [LARGE SCALE GENOMIC DNA]</scope>
    <source>
        <strain evidence="3 4">MPI-CAGE-CH-0241</strain>
    </source>
</reference>
<evidence type="ECO:0000259" key="2">
    <source>
        <dbReference type="Pfam" id="PF12937"/>
    </source>
</evidence>
<protein>
    <recommendedName>
        <fullName evidence="2">F-box domain-containing protein</fullName>
    </recommendedName>
</protein>
<sequence length="377" mass="40996">MIGGRTQDGLTSPLGQRSRDQETRRIKPRQPPSGLMMVVAAVLLGHGQSIGSGPGDHARAQKVARSDYSSLLQMDNRPSSMRLPNETIQQLYRFLSPQDYNAARHVCRSWFLASLDRGLLVLMLKRGGWWSSMLQIMTPLNITRLLSLNQERIMSKWISRECDLSMLKKSAFREVGYTDFSGLVPGTAVGSVHGALVFTGSLCGRFLLVTHGRHIIVFELGHTCSSLRSPWSVPLRPREPGSSGIPRPVATVVCPRQVISCSMMDTSAGRYAVAVLMEGRMGMVCDIMAERVAATKTPPSDNTSNEASGPSTPNANTSSTPACLCQVSPVCRPPPVGEGPRWVYNGVCHPDDPPRSVALCPRRNCVAFGCSAGIELH</sequence>
<name>A0A9P8WFQ0_9HYPO</name>
<evidence type="ECO:0000256" key="1">
    <source>
        <dbReference type="SAM" id="MobiDB-lite"/>
    </source>
</evidence>
<dbReference type="OrthoDB" id="1689567at2759"/>
<comment type="caution">
    <text evidence="3">The sequence shown here is derived from an EMBL/GenBank/DDBJ whole genome shotgun (WGS) entry which is preliminary data.</text>
</comment>
<feature type="region of interest" description="Disordered" evidence="1">
    <location>
        <begin position="1"/>
        <end position="31"/>
    </location>
</feature>
<feature type="domain" description="F-box" evidence="2">
    <location>
        <begin position="82"/>
        <end position="117"/>
    </location>
</feature>
<proteinExistence type="predicted"/>
<evidence type="ECO:0000313" key="3">
    <source>
        <dbReference type="EMBL" id="KAH6895625.1"/>
    </source>
</evidence>
<dbReference type="SUPFAM" id="SSF81383">
    <property type="entry name" value="F-box domain"/>
    <property type="match status" value="1"/>
</dbReference>
<feature type="compositionally biased region" description="Polar residues" evidence="1">
    <location>
        <begin position="297"/>
        <end position="316"/>
    </location>
</feature>
<dbReference type="InterPro" id="IPR001810">
    <property type="entry name" value="F-box_dom"/>
</dbReference>
<organism evidence="3 4">
    <name type="scientific">Thelonectria olida</name>
    <dbReference type="NCBI Taxonomy" id="1576542"/>
    <lineage>
        <taxon>Eukaryota</taxon>
        <taxon>Fungi</taxon>
        <taxon>Dikarya</taxon>
        <taxon>Ascomycota</taxon>
        <taxon>Pezizomycotina</taxon>
        <taxon>Sordariomycetes</taxon>
        <taxon>Hypocreomycetidae</taxon>
        <taxon>Hypocreales</taxon>
        <taxon>Nectriaceae</taxon>
        <taxon>Thelonectria</taxon>
    </lineage>
</organism>
<keyword evidence="4" id="KW-1185">Reference proteome</keyword>
<dbReference type="AlphaFoldDB" id="A0A9P8WFQ0"/>
<dbReference type="EMBL" id="JAGPYM010000004">
    <property type="protein sequence ID" value="KAH6895625.1"/>
    <property type="molecule type" value="Genomic_DNA"/>
</dbReference>
<dbReference type="InterPro" id="IPR036047">
    <property type="entry name" value="F-box-like_dom_sf"/>
</dbReference>
<gene>
    <name evidence="3" type="ORF">B0T10DRAFT_222578</name>
</gene>
<evidence type="ECO:0000313" key="4">
    <source>
        <dbReference type="Proteomes" id="UP000777438"/>
    </source>
</evidence>
<dbReference type="Pfam" id="PF12937">
    <property type="entry name" value="F-box-like"/>
    <property type="match status" value="1"/>
</dbReference>
<feature type="region of interest" description="Disordered" evidence="1">
    <location>
        <begin position="295"/>
        <end position="316"/>
    </location>
</feature>